<evidence type="ECO:0000313" key="2">
    <source>
        <dbReference type="EMBL" id="AIF16443.1"/>
    </source>
</evidence>
<sequence length="260" mass="28856">MIPGLSYELNPPRIFQKELSGITQLKDNLDLMLGRARQVSEFAECIQLTDSVLGEPRLSSINTAYHLVHSLERSKKIRCNMRVSDHSLNGIIQMAGDAVLAKLEGILLLRGDVPRYGDPVTQKPSKVLSTLRDLGIAKAGLRLYLGTSCKPTERDLERKLRSEPDGLITQPVEDLESTSKLHDNLHSRGFSLIATVLVPSAKNVRSAALMNFDWSYYSENPSDFIHSLRSSCSEVLVTSPNSFDEGLSLLHNIQNDSQVI</sequence>
<organism evidence="2">
    <name type="scientific">uncultured marine thaumarchaeote KM3_74_C10</name>
    <dbReference type="NCBI Taxonomy" id="1456270"/>
    <lineage>
        <taxon>Archaea</taxon>
        <taxon>Nitrososphaerota</taxon>
        <taxon>environmental samples</taxon>
    </lineage>
</organism>
<dbReference type="Gene3D" id="3.20.20.220">
    <property type="match status" value="1"/>
</dbReference>
<dbReference type="InterPro" id="IPR029041">
    <property type="entry name" value="FAD-linked_oxidoreductase-like"/>
</dbReference>
<proteinExistence type="predicted"/>
<dbReference type="AlphaFoldDB" id="A0A075HRB9"/>
<keyword evidence="1" id="KW-0560">Oxidoreductase</keyword>
<dbReference type="SUPFAM" id="SSF51730">
    <property type="entry name" value="FAD-linked oxidoreductase"/>
    <property type="match status" value="1"/>
</dbReference>
<name>A0A075HRB9_9ARCH</name>
<accession>A0A075HRB9</accession>
<evidence type="ECO:0000256" key="1">
    <source>
        <dbReference type="ARBA" id="ARBA00023002"/>
    </source>
</evidence>
<dbReference type="EMBL" id="KF901056">
    <property type="protein sequence ID" value="AIF16443.1"/>
    <property type="molecule type" value="Genomic_DNA"/>
</dbReference>
<evidence type="ECO:0008006" key="3">
    <source>
        <dbReference type="Google" id="ProtNLM"/>
    </source>
</evidence>
<protein>
    <recommendedName>
        <fullName evidence="3">Methylenetetrahydrofolate reductase (NAD(P)H)</fullName>
    </recommendedName>
</protein>
<dbReference type="GO" id="GO:0016491">
    <property type="term" value="F:oxidoreductase activity"/>
    <property type="evidence" value="ECO:0007669"/>
    <property type="project" value="UniProtKB-KW"/>
</dbReference>
<reference evidence="2" key="1">
    <citation type="journal article" date="2014" name="Genome Biol. Evol.">
        <title>Pangenome evidence for extensive interdomain horizontal transfer affecting lineage core and shell genes in uncultured planktonic thaumarchaeota and euryarchaeota.</title>
        <authorList>
            <person name="Deschamps P."/>
            <person name="Zivanovic Y."/>
            <person name="Moreira D."/>
            <person name="Rodriguez-Valera F."/>
            <person name="Lopez-Garcia P."/>
        </authorList>
    </citation>
    <scope>NUCLEOTIDE SEQUENCE</scope>
</reference>